<reference evidence="2 3" key="1">
    <citation type="submission" date="2019-08" db="EMBL/GenBank/DDBJ databases">
        <title>Deep-cultivation of Planctomycetes and their phenomic and genomic characterization uncovers novel biology.</title>
        <authorList>
            <person name="Wiegand S."/>
            <person name="Jogler M."/>
            <person name="Boedeker C."/>
            <person name="Pinto D."/>
            <person name="Vollmers J."/>
            <person name="Rivas-Marin E."/>
            <person name="Kohn T."/>
            <person name="Peeters S.H."/>
            <person name="Heuer A."/>
            <person name="Rast P."/>
            <person name="Oberbeckmann S."/>
            <person name="Bunk B."/>
            <person name="Jeske O."/>
            <person name="Meyerdierks A."/>
            <person name="Storesund J.E."/>
            <person name="Kallscheuer N."/>
            <person name="Luecker S."/>
            <person name="Lage O.M."/>
            <person name="Pohl T."/>
            <person name="Merkel B.J."/>
            <person name="Hornburger P."/>
            <person name="Mueller R.-W."/>
            <person name="Bruemmer F."/>
            <person name="Labrenz M."/>
            <person name="Spormann A.M."/>
            <person name="Op den Camp H."/>
            <person name="Overmann J."/>
            <person name="Amann R."/>
            <person name="Jetten M.S.M."/>
            <person name="Mascher T."/>
            <person name="Medema M.H."/>
            <person name="Devos D.P."/>
            <person name="Kaster A.-K."/>
            <person name="Ovreas L."/>
            <person name="Rohde M."/>
            <person name="Galperin M.Y."/>
            <person name="Jogler C."/>
        </authorList>
    </citation>
    <scope>NUCLEOTIDE SEQUENCE [LARGE SCALE GENOMIC DNA]</scope>
    <source>
        <strain evidence="2 3">UC8</strain>
    </source>
</reference>
<dbReference type="NCBIfam" id="TIGR01444">
    <property type="entry name" value="fkbM_fam"/>
    <property type="match status" value="1"/>
</dbReference>
<evidence type="ECO:0000313" key="2">
    <source>
        <dbReference type="EMBL" id="QEG38655.1"/>
    </source>
</evidence>
<organism evidence="2 3">
    <name type="scientific">Roseimaritima ulvae</name>
    <dbReference type="NCBI Taxonomy" id="980254"/>
    <lineage>
        <taxon>Bacteria</taxon>
        <taxon>Pseudomonadati</taxon>
        <taxon>Planctomycetota</taxon>
        <taxon>Planctomycetia</taxon>
        <taxon>Pirellulales</taxon>
        <taxon>Pirellulaceae</taxon>
        <taxon>Roseimaritima</taxon>
    </lineage>
</organism>
<dbReference type="GO" id="GO:0008171">
    <property type="term" value="F:O-methyltransferase activity"/>
    <property type="evidence" value="ECO:0007669"/>
    <property type="project" value="TreeGrafter"/>
</dbReference>
<dbReference type="EMBL" id="CP042914">
    <property type="protein sequence ID" value="QEG38655.1"/>
    <property type="molecule type" value="Genomic_DNA"/>
</dbReference>
<dbReference type="AlphaFoldDB" id="A0A5B9QMD2"/>
<feature type="domain" description="Methyltransferase FkbM" evidence="1">
    <location>
        <begin position="61"/>
        <end position="227"/>
    </location>
</feature>
<dbReference type="KEGG" id="rul:UC8_06130"/>
<dbReference type="Pfam" id="PF05050">
    <property type="entry name" value="Methyltransf_21"/>
    <property type="match status" value="1"/>
</dbReference>
<dbReference type="Proteomes" id="UP000325286">
    <property type="component" value="Chromosome"/>
</dbReference>
<dbReference type="PANTHER" id="PTHR36973">
    <property type="entry name" value="SLL1456 PROTEIN-RELATED"/>
    <property type="match status" value="1"/>
</dbReference>
<dbReference type="SUPFAM" id="SSF53335">
    <property type="entry name" value="S-adenosyl-L-methionine-dependent methyltransferases"/>
    <property type="match status" value="1"/>
</dbReference>
<evidence type="ECO:0000313" key="3">
    <source>
        <dbReference type="Proteomes" id="UP000325286"/>
    </source>
</evidence>
<dbReference type="InterPro" id="IPR006342">
    <property type="entry name" value="FkbM_mtfrase"/>
</dbReference>
<dbReference type="PANTHER" id="PTHR36973:SF4">
    <property type="entry name" value="NODULATION PROTEIN"/>
    <property type="match status" value="1"/>
</dbReference>
<accession>A0A5B9QMD2</accession>
<keyword evidence="3" id="KW-1185">Reference proteome</keyword>
<dbReference type="Gene3D" id="3.40.50.150">
    <property type="entry name" value="Vaccinia Virus protein VP39"/>
    <property type="match status" value="1"/>
</dbReference>
<proteinExistence type="predicted"/>
<evidence type="ECO:0000259" key="1">
    <source>
        <dbReference type="Pfam" id="PF05050"/>
    </source>
</evidence>
<dbReference type="InterPro" id="IPR029063">
    <property type="entry name" value="SAM-dependent_MTases_sf"/>
</dbReference>
<protein>
    <recommendedName>
        <fullName evidence="1">Methyltransferase FkbM domain-containing protein</fullName>
    </recommendedName>
</protein>
<name>A0A5B9QMD2_9BACT</name>
<dbReference type="InterPro" id="IPR053188">
    <property type="entry name" value="FkbM_Methyltransferase"/>
</dbReference>
<sequence>MLYDGVWMHRVNGIYWADAPNFAYHRLITPKWMRYADGQEQWGRDFWFHVYEPQQGDIIVDIGAGAGTDLPLFSRQVGPDGRVIAIEAHPTTFEMMERTVDRNQLANVRCFHKAIVDRPGTLAITDDERHISNAIDFAGQASSSSTFNVEGCTLETVCAEAAVDRIDLLKMNIEGAEQYAILGMSEMLERIRNVCICCHDFRAERGDGAHFRTRKVVTEYLCDHGFKVTTRDDDARPFVRDHIHGVNLRWSPQ</sequence>
<gene>
    <name evidence="2" type="ORF">UC8_06130</name>
</gene>